<name>A0A1B2EV51_9HYPH</name>
<accession>A0A1B2EV51</accession>
<organism evidence="1">
    <name type="scientific">Microvirga ossetica</name>
    <dbReference type="NCBI Taxonomy" id="1882682"/>
    <lineage>
        <taxon>Bacteria</taxon>
        <taxon>Pseudomonadati</taxon>
        <taxon>Pseudomonadota</taxon>
        <taxon>Alphaproteobacteria</taxon>
        <taxon>Hyphomicrobiales</taxon>
        <taxon>Methylobacteriaceae</taxon>
        <taxon>Microvirga</taxon>
    </lineage>
</organism>
<protein>
    <submittedName>
        <fullName evidence="1">Uncharacterized protein</fullName>
    </submittedName>
</protein>
<keyword evidence="1" id="KW-0614">Plasmid</keyword>
<dbReference type="AlphaFoldDB" id="A0A1B2EV51"/>
<evidence type="ECO:0000313" key="1">
    <source>
        <dbReference type="EMBL" id="ANY83772.1"/>
    </source>
</evidence>
<dbReference type="KEGG" id="moc:BB934_36700"/>
<sequence>MAIGSGSRGLSRARYLKQRPRIEGYIRGLACDGTAVLRFARHKLRAALTGDRRERWSAIQWWCRGISLCDLAGPDQSGAGPAGPGEGAAPGLMTMCAALGP</sequence>
<proteinExistence type="predicted"/>
<dbReference type="EMBL" id="CP016618">
    <property type="protein sequence ID" value="ANY83772.1"/>
    <property type="molecule type" value="Genomic_DNA"/>
</dbReference>
<gene>
    <name evidence="1" type="ORF">BB934_36700</name>
</gene>
<reference evidence="1" key="1">
    <citation type="submission" date="2016-07" db="EMBL/GenBank/DDBJ databases">
        <title>Microvirga ossetica sp. nov. a new species of rhizobia isolated from root nodules of the legume species Vicia alpestris Steven originated from North Ossetia region in the Caucasus.</title>
        <authorList>
            <person name="Safronova V.I."/>
            <person name="Kuznetsova I.G."/>
            <person name="Sazanova A.L."/>
            <person name="Belimov A."/>
            <person name="Andronov E."/>
            <person name="Osledkin Y.S."/>
            <person name="Onishchuk O.P."/>
            <person name="Kurchak O.N."/>
            <person name="Shaposhnikov A.I."/>
            <person name="Willems A."/>
            <person name="Tikhonovich I.A."/>
        </authorList>
    </citation>
    <scope>NUCLEOTIDE SEQUENCE [LARGE SCALE GENOMIC DNA]</scope>
    <source>
        <strain evidence="1">V5/3M</strain>
        <plasmid evidence="1">unnamed3</plasmid>
    </source>
</reference>
<geneLocation type="plasmid" evidence="1">
    <name>unnamed3</name>
</geneLocation>